<dbReference type="EMBL" id="BRPK01000001">
    <property type="protein sequence ID" value="GLB33341.1"/>
    <property type="molecule type" value="Genomic_DNA"/>
</dbReference>
<sequence length="103" mass="10980">MRSKNSFADSLLEFSSQGYPGAGGLQCSSGLGDNVLMCALAIALLDIPQDLVFLAGGDETLQDADGEKLRFEQHDIRIVGASVSVIRSAQKCVGLPILRLGRW</sequence>
<comment type="caution">
    <text evidence="1">The sequence shown here is derived from an EMBL/GenBank/DDBJ whole genome shotgun (WGS) entry which is preliminary data.</text>
</comment>
<dbReference type="AlphaFoldDB" id="A0A9P3UJH6"/>
<dbReference type="Proteomes" id="UP001063166">
    <property type="component" value="Unassembled WGS sequence"/>
</dbReference>
<organism evidence="1 2">
    <name type="scientific">Lyophyllum shimeji</name>
    <name type="common">Hon-shimeji</name>
    <name type="synonym">Tricholoma shimeji</name>
    <dbReference type="NCBI Taxonomy" id="47721"/>
    <lineage>
        <taxon>Eukaryota</taxon>
        <taxon>Fungi</taxon>
        <taxon>Dikarya</taxon>
        <taxon>Basidiomycota</taxon>
        <taxon>Agaricomycotina</taxon>
        <taxon>Agaricomycetes</taxon>
        <taxon>Agaricomycetidae</taxon>
        <taxon>Agaricales</taxon>
        <taxon>Tricholomatineae</taxon>
        <taxon>Lyophyllaceae</taxon>
        <taxon>Lyophyllum</taxon>
    </lineage>
</organism>
<protein>
    <submittedName>
        <fullName evidence="1">Uncharacterized protein</fullName>
    </submittedName>
</protein>
<evidence type="ECO:0000313" key="2">
    <source>
        <dbReference type="Proteomes" id="UP001063166"/>
    </source>
</evidence>
<gene>
    <name evidence="1" type="ORF">LshimejAT787_0102250</name>
</gene>
<reference evidence="1" key="1">
    <citation type="submission" date="2022-07" db="EMBL/GenBank/DDBJ databases">
        <title>The genome of Lyophyllum shimeji provides insight into the initial evolution of ectomycorrhizal fungal genome.</title>
        <authorList>
            <person name="Kobayashi Y."/>
            <person name="Shibata T."/>
            <person name="Hirakawa H."/>
            <person name="Shigenobu S."/>
            <person name="Nishiyama T."/>
            <person name="Yamada A."/>
            <person name="Hasebe M."/>
            <person name="Kawaguchi M."/>
        </authorList>
    </citation>
    <scope>NUCLEOTIDE SEQUENCE</scope>
    <source>
        <strain evidence="1">AT787</strain>
    </source>
</reference>
<accession>A0A9P3UJH6</accession>
<name>A0A9P3UJH6_LYOSH</name>
<proteinExistence type="predicted"/>
<keyword evidence="2" id="KW-1185">Reference proteome</keyword>
<evidence type="ECO:0000313" key="1">
    <source>
        <dbReference type="EMBL" id="GLB33341.1"/>
    </source>
</evidence>